<gene>
    <name evidence="1" type="ORF">AVEN_133145_1</name>
</gene>
<evidence type="ECO:0000313" key="2">
    <source>
        <dbReference type="Proteomes" id="UP000499080"/>
    </source>
</evidence>
<protein>
    <submittedName>
        <fullName evidence="1">Uncharacterized protein</fullName>
    </submittedName>
</protein>
<sequence>MEIGADEPAIQLYSIPSICPNTVFFSPPIQVEKSGTSIHLKFQCALAIGGAIFFCPLQLLFDPPIPSPTLRICYPRSRVSIYADYPRKRSHQRFGARTAGIWFGWKSHFSQPLCYVP</sequence>
<accession>A0A4Y2SC80</accession>
<evidence type="ECO:0000313" key="1">
    <source>
        <dbReference type="EMBL" id="GBN84865.1"/>
    </source>
</evidence>
<organism evidence="1 2">
    <name type="scientific">Araneus ventricosus</name>
    <name type="common">Orbweaver spider</name>
    <name type="synonym">Epeira ventricosa</name>
    <dbReference type="NCBI Taxonomy" id="182803"/>
    <lineage>
        <taxon>Eukaryota</taxon>
        <taxon>Metazoa</taxon>
        <taxon>Ecdysozoa</taxon>
        <taxon>Arthropoda</taxon>
        <taxon>Chelicerata</taxon>
        <taxon>Arachnida</taxon>
        <taxon>Araneae</taxon>
        <taxon>Araneomorphae</taxon>
        <taxon>Entelegynae</taxon>
        <taxon>Araneoidea</taxon>
        <taxon>Araneidae</taxon>
        <taxon>Araneus</taxon>
    </lineage>
</organism>
<name>A0A4Y2SC80_ARAVE</name>
<dbReference type="EMBL" id="BGPR01020528">
    <property type="protein sequence ID" value="GBN84865.1"/>
    <property type="molecule type" value="Genomic_DNA"/>
</dbReference>
<reference evidence="1 2" key="1">
    <citation type="journal article" date="2019" name="Sci. Rep.">
        <title>Orb-weaving spider Araneus ventricosus genome elucidates the spidroin gene catalogue.</title>
        <authorList>
            <person name="Kono N."/>
            <person name="Nakamura H."/>
            <person name="Ohtoshi R."/>
            <person name="Moran D.A.P."/>
            <person name="Shinohara A."/>
            <person name="Yoshida Y."/>
            <person name="Fujiwara M."/>
            <person name="Mori M."/>
            <person name="Tomita M."/>
            <person name="Arakawa K."/>
        </authorList>
    </citation>
    <scope>NUCLEOTIDE SEQUENCE [LARGE SCALE GENOMIC DNA]</scope>
</reference>
<proteinExistence type="predicted"/>
<comment type="caution">
    <text evidence="1">The sequence shown here is derived from an EMBL/GenBank/DDBJ whole genome shotgun (WGS) entry which is preliminary data.</text>
</comment>
<keyword evidence="2" id="KW-1185">Reference proteome</keyword>
<dbReference type="Proteomes" id="UP000499080">
    <property type="component" value="Unassembled WGS sequence"/>
</dbReference>
<dbReference type="AlphaFoldDB" id="A0A4Y2SC80"/>